<dbReference type="Proteomes" id="UP000193560">
    <property type="component" value="Unassembled WGS sequence"/>
</dbReference>
<dbReference type="PRINTS" id="PR00320">
    <property type="entry name" value="GPROTEINBRPT"/>
</dbReference>
<dbReference type="Pfam" id="PF00400">
    <property type="entry name" value="WD40"/>
    <property type="match status" value="4"/>
</dbReference>
<dbReference type="SMART" id="SM00320">
    <property type="entry name" value="WD40"/>
    <property type="match status" value="5"/>
</dbReference>
<evidence type="ECO:0000256" key="1">
    <source>
        <dbReference type="ARBA" id="ARBA00004324"/>
    </source>
</evidence>
<evidence type="ECO:0000256" key="9">
    <source>
        <dbReference type="PROSITE-ProRule" id="PRU00221"/>
    </source>
</evidence>
<dbReference type="SUPFAM" id="SSF50978">
    <property type="entry name" value="WD40 repeat-like"/>
    <property type="match status" value="1"/>
</dbReference>
<evidence type="ECO:0000256" key="2">
    <source>
        <dbReference type="ARBA" id="ARBA00022574"/>
    </source>
</evidence>
<dbReference type="PROSITE" id="PS00678">
    <property type="entry name" value="WD_REPEATS_1"/>
    <property type="match status" value="1"/>
</dbReference>
<dbReference type="GO" id="GO:0016607">
    <property type="term" value="C:nuclear speck"/>
    <property type="evidence" value="ECO:0007669"/>
    <property type="project" value="UniProtKB-SubCell"/>
</dbReference>
<evidence type="ECO:0000256" key="4">
    <source>
        <dbReference type="ARBA" id="ARBA00022737"/>
    </source>
</evidence>
<dbReference type="PROSITE" id="PS50294">
    <property type="entry name" value="WD_REPEATS_REGION"/>
    <property type="match status" value="4"/>
</dbReference>
<dbReference type="PROSITE" id="PS50082">
    <property type="entry name" value="WD_REPEATS_2"/>
    <property type="match status" value="4"/>
</dbReference>
<dbReference type="PROSITE" id="PS50897">
    <property type="entry name" value="CTLH"/>
    <property type="match status" value="1"/>
</dbReference>
<evidence type="ECO:0000256" key="7">
    <source>
        <dbReference type="ARBA" id="ARBA00025801"/>
    </source>
</evidence>
<dbReference type="InterPro" id="IPR006595">
    <property type="entry name" value="CTLH_C"/>
</dbReference>
<evidence type="ECO:0000259" key="10">
    <source>
        <dbReference type="PROSITE" id="PS50897"/>
    </source>
</evidence>
<evidence type="ECO:0000256" key="8">
    <source>
        <dbReference type="ARBA" id="ARBA00026184"/>
    </source>
</evidence>
<keyword evidence="6" id="KW-0539">Nucleus</keyword>
<dbReference type="STRING" id="90262.A0A1X2IUN2"/>
<organism evidence="11 12">
    <name type="scientific">Absidia repens</name>
    <dbReference type="NCBI Taxonomy" id="90262"/>
    <lineage>
        <taxon>Eukaryota</taxon>
        <taxon>Fungi</taxon>
        <taxon>Fungi incertae sedis</taxon>
        <taxon>Mucoromycota</taxon>
        <taxon>Mucoromycotina</taxon>
        <taxon>Mucoromycetes</taxon>
        <taxon>Mucorales</taxon>
        <taxon>Cunninghamellaceae</taxon>
        <taxon>Absidia</taxon>
    </lineage>
</organism>
<dbReference type="GO" id="GO:0000398">
    <property type="term" value="P:mRNA splicing, via spliceosome"/>
    <property type="evidence" value="ECO:0007669"/>
    <property type="project" value="InterPro"/>
</dbReference>
<dbReference type="InterPro" id="IPR036322">
    <property type="entry name" value="WD40_repeat_dom_sf"/>
</dbReference>
<dbReference type="AlphaFoldDB" id="A0A1X2IUN2"/>
<dbReference type="InterPro" id="IPR045184">
    <property type="entry name" value="SMU1"/>
</dbReference>
<dbReference type="InterPro" id="IPR001680">
    <property type="entry name" value="WD40_rpt"/>
</dbReference>
<evidence type="ECO:0000256" key="5">
    <source>
        <dbReference type="ARBA" id="ARBA00023187"/>
    </source>
</evidence>
<evidence type="ECO:0000256" key="3">
    <source>
        <dbReference type="ARBA" id="ARBA00022664"/>
    </source>
</evidence>
<keyword evidence="12" id="KW-1185">Reference proteome</keyword>
<feature type="repeat" description="WD" evidence="9">
    <location>
        <begin position="303"/>
        <end position="344"/>
    </location>
</feature>
<sequence>MSLALNTNDALRLVIQFLRENNLHHTLSTLQTETDLAFNTVENLESFQQDILQGRWVSVLKQVATMKLPSEKLVNVYELALFELMEQGDKEAAAIILGNPVMKALGRYDPDRYAKLDHLVDTASSSNFSQVYGSSSTKEQRRQVIAKELREEITQVPSSRLLTLLGQSIFWQQQHGGVQLETGFDLFKGTMPIQTTEDACVATPYVSIKFPGKKTYAECAVFAPHGQYLATGTVDGFIELWNYSTGKLRKDFKYQAEGSLMAMDNAVTCLNFSRSGELLASGSMDGTITIWQVSSGKSIRRISSAHSEGVSSLCFNQDGTQILSGSYDHSIRLHGLKSGKTLKEFRGHTSFVNSVLFSKDNTRVLSASSDGSVKIWDTKTTSSLYSVIPQPPQDSSSNTIKGAAAALNPVGGIGSQSVQHILPLPKHVDQFLVCNKSDILYIMNVRGQIIKTFSHAAESGTNSSFIAIAASPQGEYVYGVDEDSVLYCFQTNNGALVNQTKVTQAEVTGMTGHPLSNVLVLYDATGFVYFLRS</sequence>
<evidence type="ECO:0000256" key="6">
    <source>
        <dbReference type="ARBA" id="ARBA00023242"/>
    </source>
</evidence>
<dbReference type="CDD" id="cd00200">
    <property type="entry name" value="WD40"/>
    <property type="match status" value="1"/>
</dbReference>
<name>A0A1X2IUN2_9FUNG</name>
<feature type="domain" description="CTLH" evidence="10">
    <location>
        <begin position="40"/>
        <end position="92"/>
    </location>
</feature>
<keyword evidence="4" id="KW-0677">Repeat</keyword>
<accession>A0A1X2IUN2</accession>
<comment type="similarity">
    <text evidence="7">Belongs to the WD repeat SMU1 family.</text>
</comment>
<dbReference type="Gene3D" id="2.130.10.10">
    <property type="entry name" value="YVTN repeat-like/Quinoprotein amine dehydrogenase"/>
    <property type="match status" value="1"/>
</dbReference>
<evidence type="ECO:0000313" key="11">
    <source>
        <dbReference type="EMBL" id="ORZ21673.1"/>
    </source>
</evidence>
<dbReference type="Pfam" id="PF17814">
    <property type="entry name" value="LisH_TPL"/>
    <property type="match status" value="1"/>
</dbReference>
<keyword evidence="3" id="KW-0507">mRNA processing</keyword>
<dbReference type="InterPro" id="IPR054532">
    <property type="entry name" value="TPL_SMU1_LisH-like"/>
</dbReference>
<keyword evidence="2 9" id="KW-0853">WD repeat</keyword>
<evidence type="ECO:0000313" key="12">
    <source>
        <dbReference type="Proteomes" id="UP000193560"/>
    </source>
</evidence>
<dbReference type="PANTHER" id="PTHR22848">
    <property type="entry name" value="WD40 REPEAT PROTEIN"/>
    <property type="match status" value="1"/>
</dbReference>
<comment type="subcellular location">
    <subcellularLocation>
        <location evidence="1">Nucleus speckle</location>
    </subcellularLocation>
</comment>
<feature type="repeat" description="WD" evidence="9">
    <location>
        <begin position="210"/>
        <end position="251"/>
    </location>
</feature>
<dbReference type="InterPro" id="IPR020472">
    <property type="entry name" value="WD40_PAC1"/>
</dbReference>
<comment type="caution">
    <text evidence="11">The sequence shown here is derived from an EMBL/GenBank/DDBJ whole genome shotgun (WGS) entry which is preliminary data.</text>
</comment>
<proteinExistence type="inferred from homology"/>
<keyword evidence="5" id="KW-0508">mRNA splicing</keyword>
<reference evidence="11 12" key="1">
    <citation type="submission" date="2016-07" db="EMBL/GenBank/DDBJ databases">
        <title>Pervasive Adenine N6-methylation of Active Genes in Fungi.</title>
        <authorList>
            <consortium name="DOE Joint Genome Institute"/>
            <person name="Mondo S.J."/>
            <person name="Dannebaum R.O."/>
            <person name="Kuo R.C."/>
            <person name="Labutti K."/>
            <person name="Haridas S."/>
            <person name="Kuo A."/>
            <person name="Salamov A."/>
            <person name="Ahrendt S.R."/>
            <person name="Lipzen A."/>
            <person name="Sullivan W."/>
            <person name="Andreopoulos W.B."/>
            <person name="Clum A."/>
            <person name="Lindquist E."/>
            <person name="Daum C."/>
            <person name="Ramamoorthy G.K."/>
            <person name="Gryganskyi A."/>
            <person name="Culley D."/>
            <person name="Magnuson J.K."/>
            <person name="James T.Y."/>
            <person name="O'Malley M.A."/>
            <person name="Stajich J.E."/>
            <person name="Spatafora J.W."/>
            <person name="Visel A."/>
            <person name="Grigoriev I.V."/>
        </authorList>
    </citation>
    <scope>NUCLEOTIDE SEQUENCE [LARGE SCALE GENOMIC DNA]</scope>
    <source>
        <strain evidence="11 12">NRRL 1336</strain>
    </source>
</reference>
<dbReference type="SMART" id="SM00667">
    <property type="entry name" value="LisH"/>
    <property type="match status" value="1"/>
</dbReference>
<feature type="repeat" description="WD" evidence="9">
    <location>
        <begin position="260"/>
        <end position="301"/>
    </location>
</feature>
<dbReference type="InterPro" id="IPR015943">
    <property type="entry name" value="WD40/YVTN_repeat-like_dom_sf"/>
</dbReference>
<dbReference type="InterPro" id="IPR019775">
    <property type="entry name" value="WD40_repeat_CS"/>
</dbReference>
<gene>
    <name evidence="11" type="ORF">BCR42DRAFT_481260</name>
</gene>
<dbReference type="PROSITE" id="PS50896">
    <property type="entry name" value="LISH"/>
    <property type="match status" value="1"/>
</dbReference>
<dbReference type="OrthoDB" id="538223at2759"/>
<dbReference type="InterPro" id="IPR006594">
    <property type="entry name" value="LisH"/>
</dbReference>
<protein>
    <recommendedName>
        <fullName evidence="8">WD40 repeat-containing protein SMU1</fullName>
    </recommendedName>
</protein>
<dbReference type="EMBL" id="MCGE01000005">
    <property type="protein sequence ID" value="ORZ21673.1"/>
    <property type="molecule type" value="Genomic_DNA"/>
</dbReference>
<feature type="repeat" description="WD" evidence="9">
    <location>
        <begin position="345"/>
        <end position="386"/>
    </location>
</feature>